<feature type="transmembrane region" description="Helical" evidence="3">
    <location>
        <begin position="160"/>
        <end position="180"/>
    </location>
</feature>
<feature type="region of interest" description="Disordered" evidence="2">
    <location>
        <begin position="1"/>
        <end position="151"/>
    </location>
</feature>
<dbReference type="RefSeq" id="WP_238361595.1">
    <property type="nucleotide sequence ID" value="NZ_BAABJL010000040.1"/>
</dbReference>
<feature type="compositionally biased region" description="Pro residues" evidence="2">
    <location>
        <begin position="123"/>
        <end position="147"/>
    </location>
</feature>
<feature type="domain" description="Cell envelope-related transcriptional attenuator" evidence="4">
    <location>
        <begin position="231"/>
        <end position="374"/>
    </location>
</feature>
<keyword evidence="6" id="KW-1185">Reference proteome</keyword>
<dbReference type="NCBIfam" id="TIGR00350">
    <property type="entry name" value="lytR_cpsA_psr"/>
    <property type="match status" value="1"/>
</dbReference>
<reference evidence="5" key="1">
    <citation type="submission" date="2020-10" db="EMBL/GenBank/DDBJ databases">
        <title>Sequencing the genomes of 1000 actinobacteria strains.</title>
        <authorList>
            <person name="Klenk H.-P."/>
        </authorList>
    </citation>
    <scope>NUCLEOTIDE SEQUENCE</scope>
    <source>
        <strain evidence="5">DSM 45354</strain>
    </source>
</reference>
<dbReference type="EMBL" id="JADBEM010000001">
    <property type="protein sequence ID" value="MBE1607790.1"/>
    <property type="molecule type" value="Genomic_DNA"/>
</dbReference>
<feature type="compositionally biased region" description="Pro residues" evidence="2">
    <location>
        <begin position="1"/>
        <end position="10"/>
    </location>
</feature>
<gene>
    <name evidence="5" type="ORF">HEB94_004638</name>
</gene>
<evidence type="ECO:0000256" key="2">
    <source>
        <dbReference type="SAM" id="MobiDB-lite"/>
    </source>
</evidence>
<dbReference type="PANTHER" id="PTHR33392:SF6">
    <property type="entry name" value="POLYISOPRENYL-TEICHOIC ACID--PEPTIDOGLYCAN TEICHOIC ACID TRANSFERASE TAGU"/>
    <property type="match status" value="1"/>
</dbReference>
<dbReference type="PANTHER" id="PTHR33392">
    <property type="entry name" value="POLYISOPRENYL-TEICHOIC ACID--PEPTIDOGLYCAN TEICHOIC ACID TRANSFERASE TAGU"/>
    <property type="match status" value="1"/>
</dbReference>
<dbReference type="AlphaFoldDB" id="A0A927MVR1"/>
<comment type="caution">
    <text evidence="5">The sequence shown here is derived from an EMBL/GenBank/DDBJ whole genome shotgun (WGS) entry which is preliminary data.</text>
</comment>
<accession>A0A927MVR1</accession>
<dbReference type="InterPro" id="IPR004474">
    <property type="entry name" value="LytR_CpsA_psr"/>
</dbReference>
<dbReference type="InterPro" id="IPR050922">
    <property type="entry name" value="LytR/CpsA/Psr_CW_biosynth"/>
</dbReference>
<evidence type="ECO:0000313" key="5">
    <source>
        <dbReference type="EMBL" id="MBE1607790.1"/>
    </source>
</evidence>
<keyword evidence="3" id="KW-0812">Transmembrane</keyword>
<proteinExistence type="inferred from homology"/>
<dbReference type="Pfam" id="PF03816">
    <property type="entry name" value="LytR_cpsA_psr"/>
    <property type="match status" value="1"/>
</dbReference>
<evidence type="ECO:0000313" key="6">
    <source>
        <dbReference type="Proteomes" id="UP000638648"/>
    </source>
</evidence>
<dbReference type="Gene3D" id="3.40.630.190">
    <property type="entry name" value="LCP protein"/>
    <property type="match status" value="1"/>
</dbReference>
<organism evidence="5 6">
    <name type="scientific">Actinopolymorpha pittospori</name>
    <dbReference type="NCBI Taxonomy" id="648752"/>
    <lineage>
        <taxon>Bacteria</taxon>
        <taxon>Bacillati</taxon>
        <taxon>Actinomycetota</taxon>
        <taxon>Actinomycetes</taxon>
        <taxon>Propionibacteriales</taxon>
        <taxon>Actinopolymorphaceae</taxon>
        <taxon>Actinopolymorpha</taxon>
    </lineage>
</organism>
<feature type="compositionally biased region" description="Basic and acidic residues" evidence="2">
    <location>
        <begin position="108"/>
        <end position="119"/>
    </location>
</feature>
<dbReference type="Proteomes" id="UP000638648">
    <property type="component" value="Unassembled WGS sequence"/>
</dbReference>
<comment type="similarity">
    <text evidence="1">Belongs to the LytR/CpsA/Psr (LCP) family.</text>
</comment>
<protein>
    <submittedName>
        <fullName evidence="5">LCP family protein required for cell wall assembly</fullName>
    </submittedName>
</protein>
<evidence type="ECO:0000256" key="3">
    <source>
        <dbReference type="SAM" id="Phobius"/>
    </source>
</evidence>
<keyword evidence="3" id="KW-0472">Membrane</keyword>
<sequence>MPNGSPPYRPDQPDDAGNDASYGWLYEGSRRSRPSRDRSRARRAEAEPPESTRVMPTRPGQGPAGPPPGGAGYPQSDEYGNNQGSGSWPDEGAADYPTRPQSVYPGSRDPRSGHDRYDDDYPPPRTGRPSEPPPRVPPGGRLLPPPRSPRRRSRIRWGRIVLLLVLAWLVVLVGVPVLAWSRVDKVAYEPTGTRPQNGAGSNFLLVGSDSREGLTPEQRNDFGTGSASGQRTDTIMILHVPSLGGSPTLVSIPRDSYVPIPGHGRNKINAAFSIGGPQLLAATVENTTGLLMDGYVEIGFGGFVNVVDGLGGVNMCLPKAIEDEKAHIDLAAGCQDLNGPNALGYVRARYFDPKGDLGRVERQRQFLSAVMKKSISPATIINPVRYTRVGLATGDAITVGEGTTIVDMARFGLAMRSVSSGSGSTLTVPISDPGVSTPVGSAVRWDSPKALQLFHALRDGDPIPPSLIPAD</sequence>
<evidence type="ECO:0000256" key="1">
    <source>
        <dbReference type="ARBA" id="ARBA00006068"/>
    </source>
</evidence>
<keyword evidence="3" id="KW-1133">Transmembrane helix</keyword>
<evidence type="ECO:0000259" key="4">
    <source>
        <dbReference type="Pfam" id="PF03816"/>
    </source>
</evidence>
<name>A0A927MVR1_9ACTN</name>
<feature type="compositionally biased region" description="Basic and acidic residues" evidence="2">
    <location>
        <begin position="28"/>
        <end position="46"/>
    </location>
</feature>